<evidence type="ECO:0000256" key="2">
    <source>
        <dbReference type="SAM" id="MobiDB-lite"/>
    </source>
</evidence>
<organism evidence="4 5">
    <name type="scientific">Cladorrhinum samala</name>
    <dbReference type="NCBI Taxonomy" id="585594"/>
    <lineage>
        <taxon>Eukaryota</taxon>
        <taxon>Fungi</taxon>
        <taxon>Dikarya</taxon>
        <taxon>Ascomycota</taxon>
        <taxon>Pezizomycotina</taxon>
        <taxon>Sordariomycetes</taxon>
        <taxon>Sordariomycetidae</taxon>
        <taxon>Sordariales</taxon>
        <taxon>Podosporaceae</taxon>
        <taxon>Cladorrhinum</taxon>
    </lineage>
</organism>
<feature type="domain" description="Heterokaryon incompatibility" evidence="3">
    <location>
        <begin position="525"/>
        <end position="691"/>
    </location>
</feature>
<dbReference type="PANTHER" id="PTHR33112">
    <property type="entry name" value="DOMAIN PROTEIN, PUTATIVE-RELATED"/>
    <property type="match status" value="1"/>
</dbReference>
<dbReference type="PROSITE" id="PS50297">
    <property type="entry name" value="ANK_REP_REGION"/>
    <property type="match status" value="2"/>
</dbReference>
<dbReference type="InterPro" id="IPR036770">
    <property type="entry name" value="Ankyrin_rpt-contain_sf"/>
</dbReference>
<reference evidence="4" key="1">
    <citation type="journal article" date="2023" name="Mol. Phylogenet. Evol.">
        <title>Genome-scale phylogeny and comparative genomics of the fungal order Sordariales.</title>
        <authorList>
            <person name="Hensen N."/>
            <person name="Bonometti L."/>
            <person name="Westerberg I."/>
            <person name="Brannstrom I.O."/>
            <person name="Guillou S."/>
            <person name="Cros-Aarteil S."/>
            <person name="Calhoun S."/>
            <person name="Haridas S."/>
            <person name="Kuo A."/>
            <person name="Mondo S."/>
            <person name="Pangilinan J."/>
            <person name="Riley R."/>
            <person name="LaButti K."/>
            <person name="Andreopoulos B."/>
            <person name="Lipzen A."/>
            <person name="Chen C."/>
            <person name="Yan M."/>
            <person name="Daum C."/>
            <person name="Ng V."/>
            <person name="Clum A."/>
            <person name="Steindorff A."/>
            <person name="Ohm R.A."/>
            <person name="Martin F."/>
            <person name="Silar P."/>
            <person name="Natvig D.O."/>
            <person name="Lalanne C."/>
            <person name="Gautier V."/>
            <person name="Ament-Velasquez S.L."/>
            <person name="Kruys A."/>
            <person name="Hutchinson M.I."/>
            <person name="Powell A.J."/>
            <person name="Barry K."/>
            <person name="Miller A.N."/>
            <person name="Grigoriev I.V."/>
            <person name="Debuchy R."/>
            <person name="Gladieux P."/>
            <person name="Hiltunen Thoren M."/>
            <person name="Johannesson H."/>
        </authorList>
    </citation>
    <scope>NUCLEOTIDE SEQUENCE</scope>
    <source>
        <strain evidence="4">PSN324</strain>
    </source>
</reference>
<sequence>MDCGSPDLSAADNTILASPGCWQQANFSTSVKLALQQGCLDPNTSWTEDDLVYPHTPDDDVGCMIPSPEPDEGFEGAWFRWNTPLHRAVWVDDLEAVEQLLASGADINKHNEIGLTALHEAVRSQKLAAAGLLLKHGADPNKLTNAAVAKWWKRAWDTGDVSREEAHEPGYQVALYYTLLNRDTAITRLLIERGADLRHAWLGGWTFLDLALLAEDHEAFDVFRSWGIRLSTSQRQETTFDGEALESRRLLSVATSDCIKPHVDLHPIYCHALSKLEPQLFSKLEEHSSISAIDQIIRSFFDVLYLAAGVRPSTPVVKFCQRCAEFHGQLRHRKLPDQDARFILHPNRQDLELSADRGCALCSLVADAIDEDEPRVRREAESGEQFYTPPDAEPEPDGKDPTVYLNVVRGPEINTRQYYLRIRCQKWRSSLPISRVEEGAFPFYNPGEEDRMGLGTASKRTFQTAGYWLKNCKSSPAHGACQRTPNLDSGSADSFPSRLIYVPPTDQEDAQPFLVNGRDVRGQPYVALSYCWGLTATLRTTKSNVSQHFRSIGPINSLPATIRDAILATQYLGLSYIWIDALCIIQDDLHDWSSEAKIMHLIYLNAELTVSSLTAKASTDPFFLPSKIRSVYPVPTPFWEAKSHRPPYMPSSNPPAFYTHAIFRTWLHTSSHDPSAFLSGPIHTRGWTLQEQLLSTRTLIFGNGILHWECLCQYTTEADPTSSAYRDAQLARYVPQIEAKCSIRGGVGQSGSSGIGHWLAETWDWRKTRFEVWQDLVGELTRREFTRFEDRLPAFMGVAKFMVDNGLLSLSAAAAAAGKTEEMEFVGGVWKGELLLQSLCWNAVAPVKEDEKAGEDSQEPVIKQPSWTWVGLKGEIGFCHLDRSGREDREPVPKVVVESVAVDVDPVTFRVGGSIALRGRLYRKKALEELVEEESVDSPKYSFDYEGVSGMEDLCILEVLAFPRGPLPTGFGYPMYPEGRPPEIVFLILQRLGGVQTEVQEGEYRRVGVGSYTWEGYCRLKDPDDPLLEAGCVVEVGSSNGIVGLIRLS</sequence>
<feature type="repeat" description="ANK" evidence="1">
    <location>
        <begin position="80"/>
        <end position="112"/>
    </location>
</feature>
<dbReference type="InterPro" id="IPR002110">
    <property type="entry name" value="Ankyrin_rpt"/>
</dbReference>
<gene>
    <name evidence="4" type="ORF">QBC42DRAFT_317578</name>
</gene>
<dbReference type="Gene3D" id="1.25.40.20">
    <property type="entry name" value="Ankyrin repeat-containing domain"/>
    <property type="match status" value="1"/>
</dbReference>
<reference evidence="4" key="2">
    <citation type="submission" date="2023-06" db="EMBL/GenBank/DDBJ databases">
        <authorList>
            <consortium name="Lawrence Berkeley National Laboratory"/>
            <person name="Mondo S.J."/>
            <person name="Hensen N."/>
            <person name="Bonometti L."/>
            <person name="Westerberg I."/>
            <person name="Brannstrom I.O."/>
            <person name="Guillou S."/>
            <person name="Cros-Aarteil S."/>
            <person name="Calhoun S."/>
            <person name="Haridas S."/>
            <person name="Kuo A."/>
            <person name="Pangilinan J."/>
            <person name="Riley R."/>
            <person name="Labutti K."/>
            <person name="Andreopoulos B."/>
            <person name="Lipzen A."/>
            <person name="Chen C."/>
            <person name="Yanf M."/>
            <person name="Daum C."/>
            <person name="Ng V."/>
            <person name="Clum A."/>
            <person name="Steindorff A."/>
            <person name="Ohm R."/>
            <person name="Martin F."/>
            <person name="Silar P."/>
            <person name="Natvig D."/>
            <person name="Lalanne C."/>
            <person name="Gautier V."/>
            <person name="Ament-Velasquez S.L."/>
            <person name="Kruys A."/>
            <person name="Hutchinson M.I."/>
            <person name="Powell A.J."/>
            <person name="Barry K."/>
            <person name="Miller A.N."/>
            <person name="Grigoriev I.V."/>
            <person name="Debuchy R."/>
            <person name="Gladieux P."/>
            <person name="Thoren M.H."/>
            <person name="Johannesson H."/>
        </authorList>
    </citation>
    <scope>NUCLEOTIDE SEQUENCE</scope>
    <source>
        <strain evidence="4">PSN324</strain>
    </source>
</reference>
<evidence type="ECO:0000313" key="4">
    <source>
        <dbReference type="EMBL" id="KAK4464771.1"/>
    </source>
</evidence>
<dbReference type="SUPFAM" id="SSF48403">
    <property type="entry name" value="Ankyrin repeat"/>
    <property type="match status" value="1"/>
</dbReference>
<evidence type="ECO:0000256" key="1">
    <source>
        <dbReference type="PROSITE-ProRule" id="PRU00023"/>
    </source>
</evidence>
<dbReference type="Pfam" id="PF06985">
    <property type="entry name" value="HET"/>
    <property type="match status" value="1"/>
</dbReference>
<dbReference type="PROSITE" id="PS50088">
    <property type="entry name" value="ANK_REPEAT"/>
    <property type="match status" value="2"/>
</dbReference>
<dbReference type="Proteomes" id="UP001321749">
    <property type="component" value="Unassembled WGS sequence"/>
</dbReference>
<dbReference type="AlphaFoldDB" id="A0AAV9HVP3"/>
<protein>
    <submittedName>
        <fullName evidence="4">Heterokaryon incompatibility protein-domain-containing protein</fullName>
    </submittedName>
</protein>
<feature type="repeat" description="ANK" evidence="1">
    <location>
        <begin position="113"/>
        <end position="145"/>
    </location>
</feature>
<keyword evidence="5" id="KW-1185">Reference proteome</keyword>
<dbReference type="EMBL" id="MU864945">
    <property type="protein sequence ID" value="KAK4464771.1"/>
    <property type="molecule type" value="Genomic_DNA"/>
</dbReference>
<proteinExistence type="predicted"/>
<dbReference type="SMART" id="SM00248">
    <property type="entry name" value="ANK"/>
    <property type="match status" value="3"/>
</dbReference>
<name>A0AAV9HVP3_9PEZI</name>
<evidence type="ECO:0000259" key="3">
    <source>
        <dbReference type="Pfam" id="PF06985"/>
    </source>
</evidence>
<feature type="region of interest" description="Disordered" evidence="2">
    <location>
        <begin position="373"/>
        <end position="400"/>
    </location>
</feature>
<dbReference type="InterPro" id="IPR010730">
    <property type="entry name" value="HET"/>
</dbReference>
<accession>A0AAV9HVP3</accession>
<dbReference type="Pfam" id="PF12796">
    <property type="entry name" value="Ank_2"/>
    <property type="match status" value="1"/>
</dbReference>
<comment type="caution">
    <text evidence="4">The sequence shown here is derived from an EMBL/GenBank/DDBJ whole genome shotgun (WGS) entry which is preliminary data.</text>
</comment>
<dbReference type="PANTHER" id="PTHR33112:SF16">
    <property type="entry name" value="HETEROKARYON INCOMPATIBILITY DOMAIN-CONTAINING PROTEIN"/>
    <property type="match status" value="1"/>
</dbReference>
<evidence type="ECO:0000313" key="5">
    <source>
        <dbReference type="Proteomes" id="UP001321749"/>
    </source>
</evidence>
<keyword evidence="1" id="KW-0040">ANK repeat</keyword>